<evidence type="ECO:0000313" key="3">
    <source>
        <dbReference type="EMBL" id="MCF2563204.1"/>
    </source>
</evidence>
<feature type="transmembrane region" description="Helical" evidence="1">
    <location>
        <begin position="67"/>
        <end position="88"/>
    </location>
</feature>
<dbReference type="Proteomes" id="UP001200470">
    <property type="component" value="Unassembled WGS sequence"/>
</dbReference>
<keyword evidence="1" id="KW-0812">Transmembrane</keyword>
<dbReference type="PANTHER" id="PTHR22911:SF79">
    <property type="entry name" value="MOBA-LIKE NTP TRANSFERASE DOMAIN-CONTAINING PROTEIN"/>
    <property type="match status" value="1"/>
</dbReference>
<gene>
    <name evidence="3" type="ORF">I6E12_03645</name>
</gene>
<dbReference type="PANTHER" id="PTHR22911">
    <property type="entry name" value="ACYL-MALONYL CONDENSING ENZYME-RELATED"/>
    <property type="match status" value="1"/>
</dbReference>
<feature type="transmembrane region" description="Helical" evidence="1">
    <location>
        <begin position="37"/>
        <end position="55"/>
    </location>
</feature>
<evidence type="ECO:0000256" key="1">
    <source>
        <dbReference type="SAM" id="Phobius"/>
    </source>
</evidence>
<feature type="transmembrane region" description="Helical" evidence="1">
    <location>
        <begin position="146"/>
        <end position="168"/>
    </location>
</feature>
<feature type="domain" description="EamA" evidence="2">
    <location>
        <begin position="15"/>
        <end position="138"/>
    </location>
</feature>
<name>A0ABS9CER3_9BACT</name>
<feature type="transmembrane region" description="Helical" evidence="1">
    <location>
        <begin position="12"/>
        <end position="31"/>
    </location>
</feature>
<dbReference type="RefSeq" id="WP_094389817.1">
    <property type="nucleotide sequence ID" value="NZ_JADYTN010000005.1"/>
</dbReference>
<dbReference type="Pfam" id="PF00892">
    <property type="entry name" value="EamA"/>
    <property type="match status" value="2"/>
</dbReference>
<feature type="transmembrane region" description="Helical" evidence="1">
    <location>
        <begin position="211"/>
        <end position="230"/>
    </location>
</feature>
<dbReference type="InterPro" id="IPR000620">
    <property type="entry name" value="EamA_dom"/>
</dbReference>
<accession>A0ABS9CER3</accession>
<dbReference type="EMBL" id="JADYTN010000005">
    <property type="protein sequence ID" value="MCF2563204.1"/>
    <property type="molecule type" value="Genomic_DNA"/>
</dbReference>
<proteinExistence type="predicted"/>
<comment type="caution">
    <text evidence="3">The sequence shown here is derived from an EMBL/GenBank/DDBJ whole genome shotgun (WGS) entry which is preliminary data.</text>
</comment>
<keyword evidence="1" id="KW-0472">Membrane</keyword>
<dbReference type="SUPFAM" id="SSF103481">
    <property type="entry name" value="Multidrug resistance efflux transporter EmrE"/>
    <property type="match status" value="2"/>
</dbReference>
<organism evidence="3 4">
    <name type="scientific">Xylanibacter brevis</name>
    <dbReference type="NCBI Taxonomy" id="83231"/>
    <lineage>
        <taxon>Bacteria</taxon>
        <taxon>Pseudomonadati</taxon>
        <taxon>Bacteroidota</taxon>
        <taxon>Bacteroidia</taxon>
        <taxon>Bacteroidales</taxon>
        <taxon>Prevotellaceae</taxon>
        <taxon>Xylanibacter</taxon>
    </lineage>
</organism>
<feature type="transmembrane region" description="Helical" evidence="1">
    <location>
        <begin position="180"/>
        <end position="199"/>
    </location>
</feature>
<protein>
    <submittedName>
        <fullName evidence="3">EamA family transporter</fullName>
    </submittedName>
</protein>
<sequence>MTQENNPHNYLRLHIGILLAGATGIFGRIIALTEIPLVWYRMLIAAIVLWIVMRMNHRVSIPERHQLARIAGCGILLAIHWVLFYASIKASNVSIAVVCIALNGFFTAIIEPLIGHRRMSWHELALSLLTLAGILLIFGLDTRHRTGIIIGTFSSLFYTLFSITSKRVQQQTGRSSSTMLLYELLAGWGALTVILPIYLHLYPTATLLPTGIDWAMILMFASVFTIGPFLTQLQALRTISAFTVNLSYNLEPLYSIVLAMMLFDEGQELNGAFWFGVLLIILSVVLQTALSRRAEATICGK</sequence>
<feature type="domain" description="EamA" evidence="2">
    <location>
        <begin position="146"/>
        <end position="286"/>
    </location>
</feature>
<keyword evidence="4" id="KW-1185">Reference proteome</keyword>
<evidence type="ECO:0000313" key="4">
    <source>
        <dbReference type="Proteomes" id="UP001200470"/>
    </source>
</evidence>
<keyword evidence="1" id="KW-1133">Transmembrane helix</keyword>
<dbReference type="InterPro" id="IPR037185">
    <property type="entry name" value="EmrE-like"/>
</dbReference>
<feature type="transmembrane region" description="Helical" evidence="1">
    <location>
        <begin position="94"/>
        <end position="114"/>
    </location>
</feature>
<feature type="transmembrane region" description="Helical" evidence="1">
    <location>
        <begin position="121"/>
        <end position="140"/>
    </location>
</feature>
<reference evidence="3 4" key="1">
    <citation type="submission" date="2020-12" db="EMBL/GenBank/DDBJ databases">
        <title>Whole genome sequences of gut porcine anaerobes.</title>
        <authorList>
            <person name="Kubasova T."/>
            <person name="Jahodarova E."/>
            <person name="Rychlik I."/>
        </authorList>
    </citation>
    <scope>NUCLEOTIDE SEQUENCE [LARGE SCALE GENOMIC DNA]</scope>
    <source>
        <strain evidence="3 4">An925</strain>
    </source>
</reference>
<evidence type="ECO:0000259" key="2">
    <source>
        <dbReference type="Pfam" id="PF00892"/>
    </source>
</evidence>
<feature type="transmembrane region" description="Helical" evidence="1">
    <location>
        <begin position="269"/>
        <end position="286"/>
    </location>
</feature>